<dbReference type="Proteomes" id="UP000053105">
    <property type="component" value="Unassembled WGS sequence"/>
</dbReference>
<reference evidence="1 2" key="1">
    <citation type="submission" date="2015-07" db="EMBL/GenBank/DDBJ databases">
        <title>The genome of Melipona quadrifasciata.</title>
        <authorList>
            <person name="Pan H."/>
            <person name="Kapheim K."/>
        </authorList>
    </citation>
    <scope>NUCLEOTIDE SEQUENCE [LARGE SCALE GENOMIC DNA]</scope>
    <source>
        <strain evidence="1">0111107301</strain>
        <tissue evidence="1">Whole body</tissue>
    </source>
</reference>
<dbReference type="AlphaFoldDB" id="A0A0N0BIH3"/>
<accession>A0A0N0BIH3</accession>
<keyword evidence="2" id="KW-1185">Reference proteome</keyword>
<evidence type="ECO:0000313" key="2">
    <source>
        <dbReference type="Proteomes" id="UP000053105"/>
    </source>
</evidence>
<proteinExistence type="predicted"/>
<organism evidence="1 2">
    <name type="scientific">Melipona quadrifasciata</name>
    <dbReference type="NCBI Taxonomy" id="166423"/>
    <lineage>
        <taxon>Eukaryota</taxon>
        <taxon>Metazoa</taxon>
        <taxon>Ecdysozoa</taxon>
        <taxon>Arthropoda</taxon>
        <taxon>Hexapoda</taxon>
        <taxon>Insecta</taxon>
        <taxon>Pterygota</taxon>
        <taxon>Neoptera</taxon>
        <taxon>Endopterygota</taxon>
        <taxon>Hymenoptera</taxon>
        <taxon>Apocrita</taxon>
        <taxon>Aculeata</taxon>
        <taxon>Apoidea</taxon>
        <taxon>Anthophila</taxon>
        <taxon>Apidae</taxon>
        <taxon>Melipona</taxon>
    </lineage>
</organism>
<gene>
    <name evidence="1" type="ORF">WN51_09327</name>
</gene>
<evidence type="ECO:0000313" key="1">
    <source>
        <dbReference type="EMBL" id="KOX77662.1"/>
    </source>
</evidence>
<protein>
    <submittedName>
        <fullName evidence="1">Uncharacterized protein</fullName>
    </submittedName>
</protein>
<dbReference type="EMBL" id="KQ435729">
    <property type="protein sequence ID" value="KOX77662.1"/>
    <property type="molecule type" value="Genomic_DNA"/>
</dbReference>
<sequence length="144" mass="15955">MTLEKIFLPVISLLDTIHVRVGIVALSYHTVGPSQNDTIVTYHASPLQRGASNFRRKASSGSRRIIASVAVSVGQPLTTQRNGVDVPIQYTIDNKRRGQGKYLQLCDSDDNKSWYSCGNFYNKLRKIGLPLLLQNANVVHCVTV</sequence>
<name>A0A0N0BIH3_9HYME</name>